<organism evidence="10 11">
    <name type="scientific">Heliobacterium mobile</name>
    <name type="common">Heliobacillus mobilis</name>
    <dbReference type="NCBI Taxonomy" id="28064"/>
    <lineage>
        <taxon>Bacteria</taxon>
        <taxon>Bacillati</taxon>
        <taxon>Bacillota</taxon>
        <taxon>Clostridia</taxon>
        <taxon>Eubacteriales</taxon>
        <taxon>Heliobacteriaceae</taxon>
        <taxon>Heliobacterium</taxon>
    </lineage>
</organism>
<feature type="domain" description="ABC transporter" evidence="9">
    <location>
        <begin position="2"/>
        <end position="241"/>
    </location>
</feature>
<comment type="similarity">
    <text evidence="1">Belongs to the ABC transporter superfamily.</text>
</comment>
<evidence type="ECO:0000256" key="7">
    <source>
        <dbReference type="ARBA" id="ARBA00022970"/>
    </source>
</evidence>
<keyword evidence="4" id="KW-0547">Nucleotide-binding</keyword>
<evidence type="ECO:0000313" key="11">
    <source>
        <dbReference type="Proteomes" id="UP000430670"/>
    </source>
</evidence>
<keyword evidence="7" id="KW-0029">Amino-acid transport</keyword>
<dbReference type="Proteomes" id="UP000430670">
    <property type="component" value="Unassembled WGS sequence"/>
</dbReference>
<keyword evidence="8" id="KW-0472">Membrane</keyword>
<evidence type="ECO:0000256" key="5">
    <source>
        <dbReference type="ARBA" id="ARBA00022840"/>
    </source>
</evidence>
<evidence type="ECO:0000256" key="8">
    <source>
        <dbReference type="ARBA" id="ARBA00023136"/>
    </source>
</evidence>
<dbReference type="GO" id="GO:0005524">
    <property type="term" value="F:ATP binding"/>
    <property type="evidence" value="ECO:0007669"/>
    <property type="project" value="UniProtKB-KW"/>
</dbReference>
<dbReference type="PROSITE" id="PS00211">
    <property type="entry name" value="ABC_TRANSPORTER_1"/>
    <property type="match status" value="1"/>
</dbReference>
<dbReference type="InterPro" id="IPR003593">
    <property type="entry name" value="AAA+_ATPase"/>
</dbReference>
<keyword evidence="2" id="KW-0813">Transport</keyword>
<evidence type="ECO:0000256" key="1">
    <source>
        <dbReference type="ARBA" id="ARBA00005417"/>
    </source>
</evidence>
<dbReference type="Pfam" id="PF00005">
    <property type="entry name" value="ABC_tran"/>
    <property type="match status" value="1"/>
</dbReference>
<evidence type="ECO:0000256" key="4">
    <source>
        <dbReference type="ARBA" id="ARBA00022741"/>
    </source>
</evidence>
<dbReference type="GO" id="GO:0005886">
    <property type="term" value="C:plasma membrane"/>
    <property type="evidence" value="ECO:0007669"/>
    <property type="project" value="UniProtKB-ARBA"/>
</dbReference>
<dbReference type="InterPro" id="IPR018449">
    <property type="entry name" value="NIL_domain"/>
</dbReference>
<evidence type="ECO:0000256" key="3">
    <source>
        <dbReference type="ARBA" id="ARBA00022475"/>
    </source>
</evidence>
<keyword evidence="6" id="KW-1278">Translocase</keyword>
<gene>
    <name evidence="10" type="ORF">GJ688_07275</name>
</gene>
<dbReference type="InterPro" id="IPR017871">
    <property type="entry name" value="ABC_transporter-like_CS"/>
</dbReference>
<dbReference type="InterPro" id="IPR027417">
    <property type="entry name" value="P-loop_NTPase"/>
</dbReference>
<dbReference type="InterPro" id="IPR050086">
    <property type="entry name" value="MetN_ABC_transporter-like"/>
</dbReference>
<dbReference type="GO" id="GO:0006865">
    <property type="term" value="P:amino acid transport"/>
    <property type="evidence" value="ECO:0007669"/>
    <property type="project" value="UniProtKB-KW"/>
</dbReference>
<dbReference type="GO" id="GO:0016887">
    <property type="term" value="F:ATP hydrolysis activity"/>
    <property type="evidence" value="ECO:0007669"/>
    <property type="project" value="InterPro"/>
</dbReference>
<dbReference type="EMBL" id="WNKU01000006">
    <property type="protein sequence ID" value="MTV48781.1"/>
    <property type="molecule type" value="Genomic_DNA"/>
</dbReference>
<keyword evidence="5 10" id="KW-0067">ATP-binding</keyword>
<keyword evidence="11" id="KW-1185">Reference proteome</keyword>
<dbReference type="SUPFAM" id="SSF52540">
    <property type="entry name" value="P-loop containing nucleoside triphosphate hydrolases"/>
    <property type="match status" value="1"/>
</dbReference>
<dbReference type="InterPro" id="IPR041701">
    <property type="entry name" value="MetN_ABC"/>
</dbReference>
<dbReference type="PANTHER" id="PTHR43166:SF30">
    <property type="entry name" value="METHIONINE IMPORT ATP-BINDING PROTEIN METN"/>
    <property type="match status" value="1"/>
</dbReference>
<name>A0A6I3SIS5_HELMO</name>
<dbReference type="SMART" id="SM00930">
    <property type="entry name" value="NIL"/>
    <property type="match status" value="1"/>
</dbReference>
<comment type="caution">
    <text evidence="10">The sequence shown here is derived from an EMBL/GenBank/DDBJ whole genome shotgun (WGS) entry which is preliminary data.</text>
</comment>
<dbReference type="Pfam" id="PF09383">
    <property type="entry name" value="NIL"/>
    <property type="match status" value="1"/>
</dbReference>
<reference evidence="10 11" key="1">
    <citation type="submission" date="2019-11" db="EMBL/GenBank/DDBJ databases">
        <title>Whole-genome sequence of a the green, strictly anaerobic photosynthetic bacterium Heliobacillus mobilis DSM 6151.</title>
        <authorList>
            <person name="Kyndt J.A."/>
            <person name="Meyer T.E."/>
        </authorList>
    </citation>
    <scope>NUCLEOTIDE SEQUENCE [LARGE SCALE GENOMIC DNA]</scope>
    <source>
        <strain evidence="10 11">DSM 6151</strain>
    </source>
</reference>
<evidence type="ECO:0000256" key="2">
    <source>
        <dbReference type="ARBA" id="ARBA00022448"/>
    </source>
</evidence>
<dbReference type="SUPFAM" id="SSF55021">
    <property type="entry name" value="ACT-like"/>
    <property type="match status" value="1"/>
</dbReference>
<evidence type="ECO:0000259" key="9">
    <source>
        <dbReference type="PROSITE" id="PS50893"/>
    </source>
</evidence>
<protein>
    <submittedName>
        <fullName evidence="10">ATP-binding cassette domain-containing protein</fullName>
    </submittedName>
</protein>
<keyword evidence="3" id="KW-1003">Cell membrane</keyword>
<dbReference type="InterPro" id="IPR045865">
    <property type="entry name" value="ACT-like_dom_sf"/>
</dbReference>
<evidence type="ECO:0000256" key="6">
    <source>
        <dbReference type="ARBA" id="ARBA00022967"/>
    </source>
</evidence>
<dbReference type="FunFam" id="3.40.50.300:FF:000056">
    <property type="entry name" value="Cell division ATP-binding protein FtsE"/>
    <property type="match status" value="1"/>
</dbReference>
<dbReference type="Gene3D" id="3.30.70.260">
    <property type="match status" value="1"/>
</dbReference>
<dbReference type="CDD" id="cd03258">
    <property type="entry name" value="ABC_MetN_methionine_transporter"/>
    <property type="match status" value="1"/>
</dbReference>
<accession>A0A6I3SIS5</accession>
<dbReference type="PROSITE" id="PS50893">
    <property type="entry name" value="ABC_TRANSPORTER_2"/>
    <property type="match status" value="1"/>
</dbReference>
<dbReference type="RefSeq" id="WP_155475883.1">
    <property type="nucleotide sequence ID" value="NZ_WNKU01000006.1"/>
</dbReference>
<dbReference type="PANTHER" id="PTHR43166">
    <property type="entry name" value="AMINO ACID IMPORT ATP-BINDING PROTEIN"/>
    <property type="match status" value="1"/>
</dbReference>
<proteinExistence type="inferred from homology"/>
<sequence>MIEIKSLRKTYQGPSGPLHALDGITLTIPKGKIYGIIGPSGAGKSTLIRTINMLERPTEGNVIIDGEDITRYSESQLRVLRQQIGMIFQHFNLLTSRTVAENIAFPLEICGVPKEQIRARVAELLPLVGLEEKADTYVSNLSGGQKQRVGIARALANHPKILLCDEATSALDPQTTQSILRLISDINKKLDLTVVLITHEMNVIREICDYVAFIEHGQIIEADSVRQIFTNPRSPVVKEFVQGALEGDKLQHLLEEGLFHQSPRGVLIRVSFVGEGVNEPLISTVIRRFDVDANILFGNVDSLRDTAFGTLLIELTGEETNILHAIEYIRSTHVRLEVIRHG</sequence>
<dbReference type="AlphaFoldDB" id="A0A6I3SIS5"/>
<evidence type="ECO:0000313" key="10">
    <source>
        <dbReference type="EMBL" id="MTV48781.1"/>
    </source>
</evidence>
<dbReference type="InterPro" id="IPR003439">
    <property type="entry name" value="ABC_transporter-like_ATP-bd"/>
</dbReference>
<dbReference type="Gene3D" id="3.40.50.300">
    <property type="entry name" value="P-loop containing nucleotide triphosphate hydrolases"/>
    <property type="match status" value="1"/>
</dbReference>
<dbReference type="SMART" id="SM00382">
    <property type="entry name" value="AAA"/>
    <property type="match status" value="1"/>
</dbReference>
<dbReference type="OrthoDB" id="9802264at2"/>